<reference evidence="5 6" key="1">
    <citation type="submission" date="2023-05" db="EMBL/GenBank/DDBJ databases">
        <title>Lithophilousrod everest ZFBP1038 complete genpme.</title>
        <authorList>
            <person name="Tian M."/>
        </authorList>
    </citation>
    <scope>NUCLEOTIDE SEQUENCE [LARGE SCALE GENOMIC DNA]</scope>
    <source>
        <strain evidence="5 6">ZFBP1038</strain>
    </source>
</reference>
<feature type="compositionally biased region" description="Basic and acidic residues" evidence="2">
    <location>
        <begin position="428"/>
        <end position="438"/>
    </location>
</feature>
<comment type="similarity">
    <text evidence="1">Belongs to the LytR/CpsA/Psr (LCP) family.</text>
</comment>
<keyword evidence="3" id="KW-0472">Membrane</keyword>
<sequence>MSKSTKRPARGQAGYVVPIDDVPRHASSLPRTRARFAVAIAAMSLVVMLAGTGLFAFTKLSGNINTEDISSMVGNDRPTDDDTADDPYVNGDLNILVMGSDSREGTASYGAVEGARSDTTAIVHVSADRKDVEVVSIPRDSMVAIPSCKTEDGGTTPAATDKFNAAFSKGGPACTMKTVESLTDIRIDNYVVVDFNGFQSMVDGIGGVEVCLAESIHDRKAAIDLSAGRQTLDGKEALGVVRSRHSTADGSDLSRINRQQQFLAAMFHDLTAAKTLSNPTKLYSFLDAATSSVTTDPELGDLNNMRKLGTSMAGLPEDGIKFVTVPNGDSGDGSSVLWKQEEAESLFDAIRGKKRDDSSAETDQAESSPAANGDAAGSSPEAAATAGSVDATPGDEAADKPADPPSDKSTGKSTDSDAVDESSTDTSAKAKDSMICEG</sequence>
<feature type="region of interest" description="Disordered" evidence="2">
    <location>
        <begin position="352"/>
        <end position="438"/>
    </location>
</feature>
<evidence type="ECO:0000256" key="1">
    <source>
        <dbReference type="ARBA" id="ARBA00006068"/>
    </source>
</evidence>
<keyword evidence="3" id="KW-1133">Transmembrane helix</keyword>
<gene>
    <name evidence="5" type="ORF">LWF01_04935</name>
</gene>
<evidence type="ECO:0000259" key="4">
    <source>
        <dbReference type="Pfam" id="PF03816"/>
    </source>
</evidence>
<dbReference type="Pfam" id="PF03816">
    <property type="entry name" value="LytR_cpsA_psr"/>
    <property type="match status" value="1"/>
</dbReference>
<protein>
    <submittedName>
        <fullName evidence="5">LCP family protein</fullName>
    </submittedName>
</protein>
<dbReference type="Gene3D" id="3.40.630.190">
    <property type="entry name" value="LCP protein"/>
    <property type="match status" value="1"/>
</dbReference>
<name>A0ABY8QVW4_9MICO</name>
<dbReference type="InterPro" id="IPR004474">
    <property type="entry name" value="LytR_CpsA_psr"/>
</dbReference>
<accession>A0ABY8QVW4</accession>
<proteinExistence type="inferred from homology"/>
<dbReference type="NCBIfam" id="TIGR00350">
    <property type="entry name" value="lytR_cpsA_psr"/>
    <property type="match status" value="1"/>
</dbReference>
<feature type="compositionally biased region" description="Low complexity" evidence="2">
    <location>
        <begin position="373"/>
        <end position="388"/>
    </location>
</feature>
<evidence type="ECO:0000256" key="3">
    <source>
        <dbReference type="SAM" id="Phobius"/>
    </source>
</evidence>
<dbReference type="EMBL" id="CP090958">
    <property type="protein sequence ID" value="WGW13123.1"/>
    <property type="molecule type" value="Genomic_DNA"/>
</dbReference>
<evidence type="ECO:0000313" key="6">
    <source>
        <dbReference type="Proteomes" id="UP001209083"/>
    </source>
</evidence>
<feature type="transmembrane region" description="Helical" evidence="3">
    <location>
        <begin position="36"/>
        <end position="57"/>
    </location>
</feature>
<evidence type="ECO:0000313" key="5">
    <source>
        <dbReference type="EMBL" id="WGW13123.1"/>
    </source>
</evidence>
<keyword evidence="6" id="KW-1185">Reference proteome</keyword>
<keyword evidence="3" id="KW-0812">Transmembrane</keyword>
<organism evidence="5 6">
    <name type="scientific">Saxibacter everestensis</name>
    <dbReference type="NCBI Taxonomy" id="2909229"/>
    <lineage>
        <taxon>Bacteria</taxon>
        <taxon>Bacillati</taxon>
        <taxon>Actinomycetota</taxon>
        <taxon>Actinomycetes</taxon>
        <taxon>Micrococcales</taxon>
        <taxon>Brevibacteriaceae</taxon>
        <taxon>Saxibacter</taxon>
    </lineage>
</organism>
<dbReference type="RefSeq" id="WP_349639933.1">
    <property type="nucleotide sequence ID" value="NZ_CP090958.1"/>
</dbReference>
<dbReference type="PANTHER" id="PTHR33392">
    <property type="entry name" value="POLYISOPRENYL-TEICHOIC ACID--PEPTIDOGLYCAN TEICHOIC ACID TRANSFERASE TAGU"/>
    <property type="match status" value="1"/>
</dbReference>
<feature type="domain" description="Cell envelope-related transcriptional attenuator" evidence="4">
    <location>
        <begin position="116"/>
        <end position="270"/>
    </location>
</feature>
<feature type="compositionally biased region" description="Basic and acidic residues" evidence="2">
    <location>
        <begin position="397"/>
        <end position="410"/>
    </location>
</feature>
<evidence type="ECO:0000256" key="2">
    <source>
        <dbReference type="SAM" id="MobiDB-lite"/>
    </source>
</evidence>
<dbReference type="Proteomes" id="UP001209083">
    <property type="component" value="Chromosome"/>
</dbReference>
<dbReference type="InterPro" id="IPR050922">
    <property type="entry name" value="LytR/CpsA/Psr_CW_biosynth"/>
</dbReference>
<dbReference type="PANTHER" id="PTHR33392:SF6">
    <property type="entry name" value="POLYISOPRENYL-TEICHOIC ACID--PEPTIDOGLYCAN TEICHOIC ACID TRANSFERASE TAGU"/>
    <property type="match status" value="1"/>
</dbReference>